<feature type="transmembrane region" description="Helical" evidence="1">
    <location>
        <begin position="16"/>
        <end position="36"/>
    </location>
</feature>
<dbReference type="EMBL" id="JAYRBN010000046">
    <property type="protein sequence ID" value="KAL2745070.1"/>
    <property type="molecule type" value="Genomic_DNA"/>
</dbReference>
<evidence type="ECO:0000256" key="1">
    <source>
        <dbReference type="SAM" id="Phobius"/>
    </source>
</evidence>
<evidence type="ECO:0000313" key="2">
    <source>
        <dbReference type="EMBL" id="KAL2745070.1"/>
    </source>
</evidence>
<dbReference type="AlphaFoldDB" id="A0ABD2CJ01"/>
<keyword evidence="3" id="KW-1185">Reference proteome</keyword>
<sequence>MAYYIFLKITINNIKLITMICVNIVSIILSIIKQHILDIKVLSKKRLFIDENVLYLKVYVLTCALDFRN</sequence>
<protein>
    <submittedName>
        <fullName evidence="2">Uncharacterized protein</fullName>
    </submittedName>
</protein>
<keyword evidence="1" id="KW-1133">Transmembrane helix</keyword>
<gene>
    <name evidence="2" type="ORF">V1477_006487</name>
</gene>
<organism evidence="2 3">
    <name type="scientific">Vespula maculifrons</name>
    <name type="common">Eastern yellow jacket</name>
    <name type="synonym">Wasp</name>
    <dbReference type="NCBI Taxonomy" id="7453"/>
    <lineage>
        <taxon>Eukaryota</taxon>
        <taxon>Metazoa</taxon>
        <taxon>Ecdysozoa</taxon>
        <taxon>Arthropoda</taxon>
        <taxon>Hexapoda</taxon>
        <taxon>Insecta</taxon>
        <taxon>Pterygota</taxon>
        <taxon>Neoptera</taxon>
        <taxon>Endopterygota</taxon>
        <taxon>Hymenoptera</taxon>
        <taxon>Apocrita</taxon>
        <taxon>Aculeata</taxon>
        <taxon>Vespoidea</taxon>
        <taxon>Vespidae</taxon>
        <taxon>Vespinae</taxon>
        <taxon>Vespula</taxon>
    </lineage>
</organism>
<keyword evidence="1" id="KW-0812">Transmembrane</keyword>
<evidence type="ECO:0000313" key="3">
    <source>
        <dbReference type="Proteomes" id="UP001607303"/>
    </source>
</evidence>
<reference evidence="2 3" key="1">
    <citation type="journal article" date="2024" name="Ann. Entomol. Soc. Am.">
        <title>Genomic analyses of the southern and eastern yellowjacket wasps (Hymenoptera: Vespidae) reveal evolutionary signatures of social life.</title>
        <authorList>
            <person name="Catto M.A."/>
            <person name="Caine P.B."/>
            <person name="Orr S.E."/>
            <person name="Hunt B.G."/>
            <person name="Goodisman M.A.D."/>
        </authorList>
    </citation>
    <scope>NUCLEOTIDE SEQUENCE [LARGE SCALE GENOMIC DNA]</scope>
    <source>
        <strain evidence="2">232</strain>
        <tissue evidence="2">Head and thorax</tissue>
    </source>
</reference>
<accession>A0ABD2CJ01</accession>
<proteinExistence type="predicted"/>
<comment type="caution">
    <text evidence="2">The sequence shown here is derived from an EMBL/GenBank/DDBJ whole genome shotgun (WGS) entry which is preliminary data.</text>
</comment>
<dbReference type="Proteomes" id="UP001607303">
    <property type="component" value="Unassembled WGS sequence"/>
</dbReference>
<name>A0ABD2CJ01_VESMC</name>
<keyword evidence="1" id="KW-0472">Membrane</keyword>